<protein>
    <submittedName>
        <fullName evidence="3">Uncharacterized protein</fullName>
    </submittedName>
</protein>
<dbReference type="AlphaFoldDB" id="A0AAV7EEJ0"/>
<dbReference type="PANTHER" id="PTHR34946:SF2">
    <property type="entry name" value="OS04G0386300 PROTEIN"/>
    <property type="match status" value="1"/>
</dbReference>
<evidence type="ECO:0000256" key="2">
    <source>
        <dbReference type="SAM" id="MobiDB-lite"/>
    </source>
</evidence>
<keyword evidence="1" id="KW-0175">Coiled coil</keyword>
<comment type="caution">
    <text evidence="3">The sequence shown here is derived from an EMBL/GenBank/DDBJ whole genome shotgun (WGS) entry which is preliminary data.</text>
</comment>
<dbReference type="PANTHER" id="PTHR34946">
    <property type="entry name" value="OS03G0310200 PROTEIN"/>
    <property type="match status" value="1"/>
</dbReference>
<feature type="coiled-coil region" evidence="1">
    <location>
        <begin position="89"/>
        <end position="130"/>
    </location>
</feature>
<keyword evidence="4" id="KW-1185">Reference proteome</keyword>
<organism evidence="3 4">
    <name type="scientific">Aristolochia fimbriata</name>
    <name type="common">White veined hardy Dutchman's pipe vine</name>
    <dbReference type="NCBI Taxonomy" id="158543"/>
    <lineage>
        <taxon>Eukaryota</taxon>
        <taxon>Viridiplantae</taxon>
        <taxon>Streptophyta</taxon>
        <taxon>Embryophyta</taxon>
        <taxon>Tracheophyta</taxon>
        <taxon>Spermatophyta</taxon>
        <taxon>Magnoliopsida</taxon>
        <taxon>Magnoliidae</taxon>
        <taxon>Piperales</taxon>
        <taxon>Aristolochiaceae</taxon>
        <taxon>Aristolochia</taxon>
    </lineage>
</organism>
<dbReference type="GO" id="GO:0009630">
    <property type="term" value="P:gravitropism"/>
    <property type="evidence" value="ECO:0007669"/>
    <property type="project" value="TreeGrafter"/>
</dbReference>
<feature type="region of interest" description="Disordered" evidence="2">
    <location>
        <begin position="1"/>
        <end position="32"/>
    </location>
</feature>
<proteinExistence type="predicted"/>
<dbReference type="EMBL" id="JAINDJ010000005">
    <property type="protein sequence ID" value="KAG9445962.1"/>
    <property type="molecule type" value="Genomic_DNA"/>
</dbReference>
<evidence type="ECO:0000256" key="1">
    <source>
        <dbReference type="SAM" id="Coils"/>
    </source>
</evidence>
<dbReference type="GO" id="GO:0005634">
    <property type="term" value="C:nucleus"/>
    <property type="evidence" value="ECO:0007669"/>
    <property type="project" value="TreeGrafter"/>
</dbReference>
<accession>A0AAV7EEJ0</accession>
<evidence type="ECO:0000313" key="3">
    <source>
        <dbReference type="EMBL" id="KAG9445962.1"/>
    </source>
</evidence>
<reference evidence="3 4" key="1">
    <citation type="submission" date="2021-07" db="EMBL/GenBank/DDBJ databases">
        <title>The Aristolochia fimbriata genome: insights into angiosperm evolution, floral development and chemical biosynthesis.</title>
        <authorList>
            <person name="Jiao Y."/>
        </authorList>
    </citation>
    <scope>NUCLEOTIDE SEQUENCE [LARGE SCALE GENOMIC DNA]</scope>
    <source>
        <strain evidence="3">IBCAS-2021</strain>
        <tissue evidence="3">Leaf</tissue>
    </source>
</reference>
<evidence type="ECO:0000313" key="4">
    <source>
        <dbReference type="Proteomes" id="UP000825729"/>
    </source>
</evidence>
<gene>
    <name evidence="3" type="ORF">H6P81_012090</name>
</gene>
<dbReference type="Proteomes" id="UP000825729">
    <property type="component" value="Unassembled WGS sequence"/>
</dbReference>
<name>A0AAV7EEJ0_ARIFI</name>
<sequence length="149" mass="16953">MEEEDQRELQLLTAPSSAARSHGAEPEPPSLNLQLSISLQPPSNCGLARAIHGFEGMRAEIGRIEALKRHAAEQVRLAAVEKAYAERVRELTRREMEMAEAEFAQAKHVWERAQQEVESARRIKEKATRRVDSTCMEITCQACRRRFRA</sequence>